<evidence type="ECO:0000313" key="2">
    <source>
        <dbReference type="EMBL" id="AUF82704.1"/>
    </source>
</evidence>
<sequence>MLNLSDDIVLEIISKLPPDDYKRCSSVCKRLYGLSLQSFPALKEGQYWVQPFPLRMQHLEDRNSM</sequence>
<dbReference type="PROSITE" id="PS50181">
    <property type="entry name" value="FBOX"/>
    <property type="match status" value="1"/>
</dbReference>
<feature type="domain" description="F-box" evidence="1">
    <location>
        <begin position="1"/>
        <end position="51"/>
    </location>
</feature>
<dbReference type="Gene3D" id="1.20.1280.50">
    <property type="match status" value="1"/>
</dbReference>
<proteinExistence type="predicted"/>
<reference evidence="2" key="1">
    <citation type="journal article" date="2018" name="Virology">
        <title>A giant virus infecting green algae encodes key fermentation genes.</title>
        <authorList>
            <person name="Schvarcz C.R."/>
            <person name="Steward G.F."/>
        </authorList>
    </citation>
    <scope>NUCLEOTIDE SEQUENCE [LARGE SCALE GENOMIC DNA]</scope>
</reference>
<dbReference type="InterPro" id="IPR036047">
    <property type="entry name" value="F-box-like_dom_sf"/>
</dbReference>
<dbReference type="EMBL" id="KY322437">
    <property type="protein sequence ID" value="AUF82704.1"/>
    <property type="molecule type" value="Genomic_DNA"/>
</dbReference>
<dbReference type="SUPFAM" id="SSF81383">
    <property type="entry name" value="F-box domain"/>
    <property type="match status" value="1"/>
</dbReference>
<keyword evidence="3" id="KW-1185">Reference proteome</keyword>
<protein>
    <submittedName>
        <fullName evidence="2">F-box domain-containing protein</fullName>
    </submittedName>
</protein>
<dbReference type="CDD" id="cd09917">
    <property type="entry name" value="F-box_SF"/>
    <property type="match status" value="1"/>
</dbReference>
<dbReference type="SMART" id="SM00256">
    <property type="entry name" value="FBOX"/>
    <property type="match status" value="1"/>
</dbReference>
<dbReference type="InterPro" id="IPR001810">
    <property type="entry name" value="F-box_dom"/>
</dbReference>
<name>A0A2P0VP71_9VIRU</name>
<evidence type="ECO:0000313" key="3">
    <source>
        <dbReference type="Proteomes" id="UP000244773"/>
    </source>
</evidence>
<dbReference type="Proteomes" id="UP000244773">
    <property type="component" value="Segment"/>
</dbReference>
<gene>
    <name evidence="2" type="ORF">TetV_622</name>
</gene>
<accession>A0A2P0VP71</accession>
<evidence type="ECO:0000259" key="1">
    <source>
        <dbReference type="PROSITE" id="PS50181"/>
    </source>
</evidence>
<organism evidence="2">
    <name type="scientific">Tetraselmis virus 1</name>
    <dbReference type="NCBI Taxonomy" id="2060617"/>
    <lineage>
        <taxon>Viruses</taxon>
        <taxon>Varidnaviria</taxon>
        <taxon>Bamfordvirae</taxon>
        <taxon>Nucleocytoviricota</taxon>
        <taxon>Megaviricetes</taxon>
        <taxon>Imitervirales</taxon>
        <taxon>Allomimiviridae</taxon>
        <taxon>Oceanusvirus</taxon>
        <taxon>Oceanusvirus kaneohense</taxon>
    </lineage>
</organism>
<dbReference type="Pfam" id="PF00646">
    <property type="entry name" value="F-box"/>
    <property type="match status" value="1"/>
</dbReference>